<evidence type="ECO:0000313" key="1">
    <source>
        <dbReference type="EMBL" id="ABV75202.1"/>
    </source>
</evidence>
<dbReference type="STRING" id="293614.A1C_04700"/>
<gene>
    <name evidence="1" type="ordered locus">A1C_04700</name>
</gene>
<dbReference type="KEGG" id="rak:A1C_04700"/>
<dbReference type="HOGENOM" id="CLU_2737448_0_0_5"/>
<sequence>MHYKIGNTDVPGFRTYDEILSQFNQRLEHKNNIIERIFEVIKNKEASQTIQELPRDLNYFAEKLTYLLFVV</sequence>
<protein>
    <submittedName>
        <fullName evidence="1">Uncharacterized protein</fullName>
    </submittedName>
</protein>
<name>A8GP77_RICAH</name>
<keyword evidence="2" id="KW-1185">Reference proteome</keyword>
<dbReference type="AlphaFoldDB" id="A8GP77"/>
<dbReference type="RefSeq" id="WP_012149832.1">
    <property type="nucleotide sequence ID" value="NC_009881.1"/>
</dbReference>
<reference evidence="1" key="1">
    <citation type="submission" date="2007-09" db="EMBL/GenBank/DDBJ databases">
        <title>Complete Genome Sequence of Rickettsia akari.</title>
        <authorList>
            <person name="Madan A."/>
            <person name="Fahey J."/>
            <person name="Helton E."/>
            <person name="Ketteman M."/>
            <person name="Madan A."/>
            <person name="Rodrigues S."/>
            <person name="Sanchez A."/>
            <person name="Whiting M."/>
            <person name="Dasch G."/>
            <person name="Eremeeva M."/>
        </authorList>
    </citation>
    <scope>NUCLEOTIDE SEQUENCE</scope>
    <source>
        <strain evidence="1">Hartford</strain>
    </source>
</reference>
<proteinExistence type="predicted"/>
<organism evidence="1 2">
    <name type="scientific">Rickettsia akari (strain Hartford)</name>
    <dbReference type="NCBI Taxonomy" id="293614"/>
    <lineage>
        <taxon>Bacteria</taxon>
        <taxon>Pseudomonadati</taxon>
        <taxon>Pseudomonadota</taxon>
        <taxon>Alphaproteobacteria</taxon>
        <taxon>Rickettsiales</taxon>
        <taxon>Rickettsiaceae</taxon>
        <taxon>Rickettsieae</taxon>
        <taxon>Rickettsia</taxon>
        <taxon>spotted fever group</taxon>
    </lineage>
</organism>
<evidence type="ECO:0000313" key="2">
    <source>
        <dbReference type="Proteomes" id="UP000006830"/>
    </source>
</evidence>
<dbReference type="EMBL" id="CP000847">
    <property type="protein sequence ID" value="ABV75202.1"/>
    <property type="molecule type" value="Genomic_DNA"/>
</dbReference>
<accession>A8GP77</accession>
<dbReference type="Proteomes" id="UP000006830">
    <property type="component" value="Chromosome"/>
</dbReference>